<accession>A0ABV6QI38</accession>
<sequence>MRKTMVAAMAGNWISTPAPLRWSGAGVLDHNHRARLRRNGGLMVTRHKNADTAGNIAACARRDTDSAGLAIGFDLPSTVGGRQ</sequence>
<evidence type="ECO:0000313" key="2">
    <source>
        <dbReference type="Proteomes" id="UP001589890"/>
    </source>
</evidence>
<dbReference type="RefSeq" id="WP_380045258.1">
    <property type="nucleotide sequence ID" value="NZ_JBHLTC010000010.1"/>
</dbReference>
<organism evidence="1 2">
    <name type="scientific">Kribbella deserti</name>
    <dbReference type="NCBI Taxonomy" id="1926257"/>
    <lineage>
        <taxon>Bacteria</taxon>
        <taxon>Bacillati</taxon>
        <taxon>Actinomycetota</taxon>
        <taxon>Actinomycetes</taxon>
        <taxon>Propionibacteriales</taxon>
        <taxon>Kribbellaceae</taxon>
        <taxon>Kribbella</taxon>
    </lineage>
</organism>
<proteinExistence type="predicted"/>
<gene>
    <name evidence="1" type="ORF">ACFFGN_09175</name>
</gene>
<comment type="caution">
    <text evidence="1">The sequence shown here is derived from an EMBL/GenBank/DDBJ whole genome shotgun (WGS) entry which is preliminary data.</text>
</comment>
<protein>
    <submittedName>
        <fullName evidence="1">Uncharacterized protein</fullName>
    </submittedName>
</protein>
<evidence type="ECO:0000313" key="1">
    <source>
        <dbReference type="EMBL" id="MFC0624233.1"/>
    </source>
</evidence>
<dbReference type="Proteomes" id="UP001589890">
    <property type="component" value="Unassembled WGS sequence"/>
</dbReference>
<dbReference type="EMBL" id="JBHLTC010000010">
    <property type="protein sequence ID" value="MFC0624233.1"/>
    <property type="molecule type" value="Genomic_DNA"/>
</dbReference>
<reference evidence="1 2" key="1">
    <citation type="submission" date="2024-09" db="EMBL/GenBank/DDBJ databases">
        <authorList>
            <person name="Sun Q."/>
            <person name="Mori K."/>
        </authorList>
    </citation>
    <scope>NUCLEOTIDE SEQUENCE [LARGE SCALE GENOMIC DNA]</scope>
    <source>
        <strain evidence="1 2">CGMCC 1.15906</strain>
    </source>
</reference>
<name>A0ABV6QI38_9ACTN</name>
<keyword evidence="2" id="KW-1185">Reference proteome</keyword>